<keyword evidence="2" id="KW-0347">Helicase</keyword>
<keyword evidence="2" id="KW-0547">Nucleotide-binding</keyword>
<dbReference type="KEGG" id="csy:CENSYa_1090"/>
<dbReference type="SUPFAM" id="SSF52980">
    <property type="entry name" value="Restriction endonuclease-like"/>
    <property type="match status" value="1"/>
</dbReference>
<gene>
    <name evidence="2" type="ordered locus">CENSYa_1090</name>
</gene>
<dbReference type="Pfam" id="PF13156">
    <property type="entry name" value="Mrr_cat_2"/>
    <property type="match status" value="1"/>
</dbReference>
<evidence type="ECO:0000259" key="1">
    <source>
        <dbReference type="Pfam" id="PF13156"/>
    </source>
</evidence>
<dbReference type="EnsemblBacteria" id="ABK77719">
    <property type="protein sequence ID" value="ABK77719"/>
    <property type="gene ID" value="CENSYa_1090"/>
</dbReference>
<dbReference type="InterPro" id="IPR011335">
    <property type="entry name" value="Restrct_endonuc-II-like"/>
</dbReference>
<dbReference type="AlphaFoldDB" id="A0RWK2"/>
<reference evidence="2 3" key="1">
    <citation type="journal article" date="2006" name="Proc. Natl. Acad. Sci. U.S.A.">
        <title>Genomic analysis of the uncultivated marine crenarchaeote Cenarchaeum symbiosum.</title>
        <authorList>
            <person name="Hallam S.J."/>
            <person name="Konstantinidis K.T."/>
            <person name="Putnam N."/>
            <person name="Schleper C."/>
            <person name="Watanabe Y."/>
            <person name="Sugahara J."/>
            <person name="Preston C."/>
            <person name="de la Torre J."/>
            <person name="Richardson P.M."/>
            <person name="DeLong E.F."/>
        </authorList>
    </citation>
    <scope>NUCLEOTIDE SEQUENCE [LARGE SCALE GENOMIC DNA]</scope>
    <source>
        <strain evidence="3">A</strain>
    </source>
</reference>
<dbReference type="Proteomes" id="UP000000758">
    <property type="component" value="Chromosome"/>
</dbReference>
<evidence type="ECO:0000313" key="3">
    <source>
        <dbReference type="Proteomes" id="UP000000758"/>
    </source>
</evidence>
<organism evidence="2 3">
    <name type="scientific">Cenarchaeum symbiosum (strain A)</name>
    <dbReference type="NCBI Taxonomy" id="414004"/>
    <lineage>
        <taxon>Archaea</taxon>
        <taxon>Nitrososphaerota</taxon>
        <taxon>Candidatus Cenarchaeales</taxon>
        <taxon>Candidatus Cenarchaeaceae</taxon>
        <taxon>Candidatus Cenarchaeum</taxon>
    </lineage>
</organism>
<dbReference type="EMBL" id="DP000238">
    <property type="protein sequence ID" value="ABK77719.1"/>
    <property type="molecule type" value="Genomic_DNA"/>
</dbReference>
<sequence length="164" mass="19008">MTAAGENAEQFRLLIRDLHSQVTPQTAGRIGAEFERLTQYFLLHDRRYADKFSYVELWDEWRRKPGPDKGVDIVAGAGGEVWAIKCKFYDDNTKITARDILEFFEGVVIMLEYIPDKKVKLVLSTTALALADDVKKMLVDYEVETITRDIFETSRDVDWQKKRP</sequence>
<keyword evidence="2" id="KW-0378">Hydrolase</keyword>
<feature type="domain" description="Mrr-like" evidence="1">
    <location>
        <begin position="45"/>
        <end position="161"/>
    </location>
</feature>
<dbReference type="InterPro" id="IPR039442">
    <property type="entry name" value="Mrr-like_dom"/>
</dbReference>
<evidence type="ECO:0000313" key="2">
    <source>
        <dbReference type="EMBL" id="ABK77719.1"/>
    </source>
</evidence>
<keyword evidence="2" id="KW-0067">ATP-binding</keyword>
<dbReference type="HOGENOM" id="CLU_1615239_0_0_2"/>
<keyword evidence="3" id="KW-1185">Reference proteome</keyword>
<accession>A0RWK2</accession>
<name>A0RWK2_CENSY</name>
<protein>
    <submittedName>
        <fullName evidence="2">Helicase</fullName>
    </submittedName>
</protein>
<proteinExistence type="predicted"/>
<dbReference type="GO" id="GO:0004386">
    <property type="term" value="F:helicase activity"/>
    <property type="evidence" value="ECO:0007669"/>
    <property type="project" value="UniProtKB-KW"/>
</dbReference>